<keyword evidence="9 10" id="KW-0131">Cell cycle</keyword>
<comment type="caution">
    <text evidence="14">The sequence shown here is derived from an EMBL/GenBank/DDBJ whole genome shotgun (WGS) entry which is preliminary data.</text>
</comment>
<dbReference type="Pfam" id="PF18075">
    <property type="entry name" value="FtsX_ECD"/>
    <property type="match status" value="1"/>
</dbReference>
<feature type="domain" description="FtsX extracellular" evidence="13">
    <location>
        <begin position="55"/>
        <end position="146"/>
    </location>
</feature>
<feature type="transmembrane region" description="Helical" evidence="11">
    <location>
        <begin position="220"/>
        <end position="240"/>
    </location>
</feature>
<reference evidence="14" key="1">
    <citation type="journal article" date="2020" name="mSystems">
        <title>Genome- and Community-Level Interaction Insights into Carbon Utilization and Element Cycling Functions of Hydrothermarchaeota in Hydrothermal Sediment.</title>
        <authorList>
            <person name="Zhou Z."/>
            <person name="Liu Y."/>
            <person name="Xu W."/>
            <person name="Pan J."/>
            <person name="Luo Z.H."/>
            <person name="Li M."/>
        </authorList>
    </citation>
    <scope>NUCLEOTIDE SEQUENCE [LARGE SCALE GENOMIC DNA]</scope>
    <source>
        <strain evidence="14">SpSt-788</strain>
    </source>
</reference>
<keyword evidence="6 11" id="KW-0812">Transmembrane</keyword>
<evidence type="ECO:0000256" key="9">
    <source>
        <dbReference type="ARBA" id="ARBA00023306"/>
    </source>
</evidence>
<evidence type="ECO:0000256" key="2">
    <source>
        <dbReference type="ARBA" id="ARBA00007379"/>
    </source>
</evidence>
<dbReference type="InterPro" id="IPR040690">
    <property type="entry name" value="FtsX_ECD"/>
</dbReference>
<name>A0A7C4AK42_9BACT</name>
<evidence type="ECO:0000256" key="1">
    <source>
        <dbReference type="ARBA" id="ARBA00004651"/>
    </source>
</evidence>
<dbReference type="InterPro" id="IPR003838">
    <property type="entry name" value="ABC3_permease_C"/>
</dbReference>
<keyword evidence="8 10" id="KW-0472">Membrane</keyword>
<evidence type="ECO:0000256" key="5">
    <source>
        <dbReference type="ARBA" id="ARBA00022618"/>
    </source>
</evidence>
<evidence type="ECO:0000256" key="7">
    <source>
        <dbReference type="ARBA" id="ARBA00022989"/>
    </source>
</evidence>
<organism evidence="14">
    <name type="scientific">Thermodesulfovibrio aggregans</name>
    <dbReference type="NCBI Taxonomy" id="86166"/>
    <lineage>
        <taxon>Bacteria</taxon>
        <taxon>Pseudomonadati</taxon>
        <taxon>Nitrospirota</taxon>
        <taxon>Thermodesulfovibrionia</taxon>
        <taxon>Thermodesulfovibrionales</taxon>
        <taxon>Thermodesulfovibrionaceae</taxon>
        <taxon>Thermodesulfovibrio</taxon>
    </lineage>
</organism>
<keyword evidence="5 10" id="KW-0132">Cell division</keyword>
<protein>
    <recommendedName>
        <fullName evidence="3 10">Cell division protein FtsX</fullName>
    </recommendedName>
</protein>
<feature type="transmembrane region" description="Helical" evidence="11">
    <location>
        <begin position="20"/>
        <end position="43"/>
    </location>
</feature>
<feature type="transmembrane region" description="Helical" evidence="11">
    <location>
        <begin position="261"/>
        <end position="281"/>
    </location>
</feature>
<proteinExistence type="inferred from homology"/>
<evidence type="ECO:0000259" key="13">
    <source>
        <dbReference type="Pfam" id="PF18075"/>
    </source>
</evidence>
<comment type="subcellular location">
    <subcellularLocation>
        <location evidence="1">Cell membrane</location>
        <topology evidence="1">Multi-pass membrane protein</topology>
    </subcellularLocation>
</comment>
<dbReference type="PANTHER" id="PTHR47755:SF1">
    <property type="entry name" value="CELL DIVISION PROTEIN FTSX"/>
    <property type="match status" value="1"/>
</dbReference>
<evidence type="ECO:0000256" key="3">
    <source>
        <dbReference type="ARBA" id="ARBA00021907"/>
    </source>
</evidence>
<dbReference type="PANTHER" id="PTHR47755">
    <property type="entry name" value="CELL DIVISION PROTEIN FTSX"/>
    <property type="match status" value="1"/>
</dbReference>
<feature type="domain" description="ABC3 transporter permease C-terminal" evidence="12">
    <location>
        <begin position="169"/>
        <end position="285"/>
    </location>
</feature>
<dbReference type="AlphaFoldDB" id="A0A7C4AK42"/>
<evidence type="ECO:0000256" key="11">
    <source>
        <dbReference type="SAM" id="Phobius"/>
    </source>
</evidence>
<evidence type="ECO:0000256" key="6">
    <source>
        <dbReference type="ARBA" id="ARBA00022692"/>
    </source>
</evidence>
<dbReference type="Pfam" id="PF02687">
    <property type="entry name" value="FtsX"/>
    <property type="match status" value="1"/>
</dbReference>
<comment type="similarity">
    <text evidence="2 10">Belongs to the ABC-4 integral membrane protein family. FtsX subfamily.</text>
</comment>
<dbReference type="Gene3D" id="3.30.70.3040">
    <property type="match status" value="1"/>
</dbReference>
<dbReference type="EMBL" id="DTHO01000066">
    <property type="protein sequence ID" value="HGG99998.1"/>
    <property type="molecule type" value="Genomic_DNA"/>
</dbReference>
<dbReference type="GO" id="GO:0005886">
    <property type="term" value="C:plasma membrane"/>
    <property type="evidence" value="ECO:0007669"/>
    <property type="project" value="UniProtKB-SubCell"/>
</dbReference>
<keyword evidence="4 10" id="KW-1003">Cell membrane</keyword>
<dbReference type="InterPro" id="IPR004513">
    <property type="entry name" value="FtsX"/>
</dbReference>
<evidence type="ECO:0000256" key="10">
    <source>
        <dbReference type="PIRNR" id="PIRNR003097"/>
    </source>
</evidence>
<evidence type="ECO:0000256" key="4">
    <source>
        <dbReference type="ARBA" id="ARBA00022475"/>
    </source>
</evidence>
<evidence type="ECO:0000256" key="8">
    <source>
        <dbReference type="ARBA" id="ARBA00023136"/>
    </source>
</evidence>
<dbReference type="GO" id="GO:0051301">
    <property type="term" value="P:cell division"/>
    <property type="evidence" value="ECO:0007669"/>
    <property type="project" value="UniProtKB-KW"/>
</dbReference>
<keyword evidence="7 11" id="KW-1133">Transmembrane helix</keyword>
<accession>A0A7C4AK42</accession>
<evidence type="ECO:0000259" key="12">
    <source>
        <dbReference type="Pfam" id="PF02687"/>
    </source>
</evidence>
<evidence type="ECO:0000313" key="14">
    <source>
        <dbReference type="EMBL" id="HGG99998.1"/>
    </source>
</evidence>
<feature type="transmembrane region" description="Helical" evidence="11">
    <location>
        <begin position="163"/>
        <end position="186"/>
    </location>
</feature>
<gene>
    <name evidence="14" type="ORF">ENV75_06105</name>
</gene>
<sequence length="287" mass="32712">MRRHVYQAIKGLWLNRWSTLMAILSIGICFFIITGVFLMIYNLEFFTRKLSTKAAIVIYLKDSTTASEISSLIEELKKMKAFSKLQYISKDEALKEMKNLIDPGLIELIGYNPLFDTVEAFIREENLQSIEEIAKKIRSYDSVEDIYYPAKIISGLKIIRVTVWNFGLIVFCLLLLAVLFIVYATVKSLYWKKTEEIEILKLLGATPSYIRMPFLIEGGLLGLGGAVSAGVFIVSLYFLIHSKNISEFLPAVTRIIFPVEIFYILPFFGIGLGMISSFFALGKIRYQ</sequence>
<dbReference type="PIRSF" id="PIRSF003097">
    <property type="entry name" value="FtsX"/>
    <property type="match status" value="1"/>
</dbReference>